<keyword evidence="6 7" id="KW-0472">Membrane</keyword>
<evidence type="ECO:0000256" key="7">
    <source>
        <dbReference type="RuleBase" id="RU369079"/>
    </source>
</evidence>
<proteinExistence type="inferred from homology"/>
<keyword evidence="2" id="KW-1003">Cell membrane</keyword>
<feature type="transmembrane region" description="Helical" evidence="7">
    <location>
        <begin position="12"/>
        <end position="37"/>
    </location>
</feature>
<keyword evidence="3 7" id="KW-0997">Cell inner membrane</keyword>
<evidence type="ECO:0000256" key="2">
    <source>
        <dbReference type="ARBA" id="ARBA00022475"/>
    </source>
</evidence>
<comment type="subunit">
    <text evidence="7">The complex comprises the extracytoplasmic solute receptor protein and the two transmembrane proteins.</text>
</comment>
<feature type="domain" description="TRAP C4-dicarboxylate transport system permease DctM subunit" evidence="8">
    <location>
        <begin position="12"/>
        <end position="423"/>
    </location>
</feature>
<evidence type="ECO:0000313" key="9">
    <source>
        <dbReference type="EMBL" id="ANV99696.1"/>
    </source>
</evidence>
<dbReference type="PANTHER" id="PTHR33362">
    <property type="entry name" value="SIALIC ACID TRAP TRANSPORTER PERMEASE PROTEIN SIAT-RELATED"/>
    <property type="match status" value="1"/>
</dbReference>
<dbReference type="PIRSF" id="PIRSF006066">
    <property type="entry name" value="HI0050"/>
    <property type="match status" value="1"/>
</dbReference>
<feature type="transmembrane region" description="Helical" evidence="7">
    <location>
        <begin position="229"/>
        <end position="262"/>
    </location>
</feature>
<organism evidence="9 10">
    <name type="scientific">Bradyrhizobium icense</name>
    <dbReference type="NCBI Taxonomy" id="1274631"/>
    <lineage>
        <taxon>Bacteria</taxon>
        <taxon>Pseudomonadati</taxon>
        <taxon>Pseudomonadota</taxon>
        <taxon>Alphaproteobacteria</taxon>
        <taxon>Hyphomicrobiales</taxon>
        <taxon>Nitrobacteraceae</taxon>
        <taxon>Bradyrhizobium</taxon>
    </lineage>
</organism>
<name>A0A1B1UAA8_9BRAD</name>
<dbReference type="GO" id="GO:0005886">
    <property type="term" value="C:plasma membrane"/>
    <property type="evidence" value="ECO:0007669"/>
    <property type="project" value="UniProtKB-SubCell"/>
</dbReference>
<dbReference type="GO" id="GO:0022857">
    <property type="term" value="F:transmembrane transporter activity"/>
    <property type="evidence" value="ECO:0007669"/>
    <property type="project" value="UniProtKB-UniRule"/>
</dbReference>
<dbReference type="Proteomes" id="UP000092839">
    <property type="component" value="Chromosome"/>
</dbReference>
<evidence type="ECO:0000256" key="5">
    <source>
        <dbReference type="ARBA" id="ARBA00022989"/>
    </source>
</evidence>
<evidence type="ECO:0000313" key="10">
    <source>
        <dbReference type="Proteomes" id="UP000092839"/>
    </source>
</evidence>
<dbReference type="KEGG" id="bic:LMTR13_05415"/>
<feature type="transmembrane region" description="Helical" evidence="7">
    <location>
        <begin position="283"/>
        <end position="308"/>
    </location>
</feature>
<evidence type="ECO:0000256" key="1">
    <source>
        <dbReference type="ARBA" id="ARBA00004429"/>
    </source>
</evidence>
<feature type="transmembrane region" description="Helical" evidence="7">
    <location>
        <begin position="103"/>
        <end position="128"/>
    </location>
</feature>
<evidence type="ECO:0000256" key="4">
    <source>
        <dbReference type="ARBA" id="ARBA00022692"/>
    </source>
</evidence>
<protein>
    <recommendedName>
        <fullName evidence="7">TRAP transporter large permease protein</fullName>
    </recommendedName>
</protein>
<dbReference type="OrthoDB" id="9783448at2"/>
<dbReference type="EMBL" id="CP016428">
    <property type="protein sequence ID" value="ANV99696.1"/>
    <property type="molecule type" value="Genomic_DNA"/>
</dbReference>
<accession>A0A1B1UAA8</accession>
<dbReference type="RefSeq" id="WP_065726990.1">
    <property type="nucleotide sequence ID" value="NZ_CP016428.1"/>
</dbReference>
<evidence type="ECO:0000259" key="8">
    <source>
        <dbReference type="Pfam" id="PF06808"/>
    </source>
</evidence>
<reference evidence="9 10" key="1">
    <citation type="submission" date="2016-07" db="EMBL/GenBank/DDBJ databases">
        <title>Complete genome sequence of Bradyrhizobium icense LMTR 13T, a potential inoculant strain isolated from lima bean (Phaseolus lunatus) in Peru.</title>
        <authorList>
            <person name="Ormeno-Orrillo E."/>
            <person name="Duran D."/>
            <person name="Rogel M.A."/>
            <person name="Rey L."/>
            <person name="Imperial J."/>
            <person name="Ruiz-Argueso T."/>
            <person name="Martinez-Romero E."/>
        </authorList>
    </citation>
    <scope>NUCLEOTIDE SEQUENCE [LARGE SCALE GENOMIC DNA]</scope>
    <source>
        <strain evidence="9 10">LMTR 13</strain>
    </source>
</reference>
<dbReference type="AlphaFoldDB" id="A0A1B1UAA8"/>
<dbReference type="Pfam" id="PF06808">
    <property type="entry name" value="DctM"/>
    <property type="match status" value="1"/>
</dbReference>
<feature type="transmembrane region" description="Helical" evidence="7">
    <location>
        <begin position="140"/>
        <end position="163"/>
    </location>
</feature>
<keyword evidence="10" id="KW-1185">Reference proteome</keyword>
<dbReference type="InterPro" id="IPR010656">
    <property type="entry name" value="DctM"/>
</dbReference>
<feature type="transmembrane region" description="Helical" evidence="7">
    <location>
        <begin position="361"/>
        <end position="386"/>
    </location>
</feature>
<comment type="caution">
    <text evidence="7">Lacks conserved residue(s) required for the propagation of feature annotation.</text>
</comment>
<dbReference type="STRING" id="1274631.LMTR13_05415"/>
<comment type="function">
    <text evidence="7">Part of the tripartite ATP-independent periplasmic (TRAP) transport system.</text>
</comment>
<keyword evidence="5 7" id="KW-1133">Transmembrane helix</keyword>
<sequence length="435" mass="46340">MSVLTLSLVLMLLLFAILGTGVWIAIALAMVGFVAILSSTATPPGQVLASSMWAASNSWDLTALPMFIWMGEILYRTKLPEDMFAGLAPWLQRLPGRLLHTNVVGCAIFAAVSGSSAATCATIGRIALPELLKRGYDEKMAIGTLAGSGTLGLLIPPSIILIVYATATDQSIARLFIAGVVPGIMLAALFMGFIAVWALINNSRMPPPEPAVPFLERVYASRRLIPVTLLILGVIGSIYGGLASATEAAVVGVFLSLALSWWSDTLNKTSFIDALLAATRTSCMIAFILAGAAYLTAAMGFTGIPIVLAEWISGFKLPPWALLTALTAFYIVLGCFLDGISMVVLTTSIIIPLVTKAGFDLIWFGIYVVLVVEMAQITPPVGFNLYVLQGMTGRNIFTIGTYTLPLFLLMCLAVALVAMFPGIALWLPSTMFDMR</sequence>
<comment type="similarity">
    <text evidence="7">Belongs to the TRAP transporter large permease family.</text>
</comment>
<feature type="transmembrane region" description="Helical" evidence="7">
    <location>
        <begin position="406"/>
        <end position="427"/>
    </location>
</feature>
<keyword evidence="7" id="KW-0813">Transport</keyword>
<dbReference type="NCBIfam" id="TIGR00786">
    <property type="entry name" value="dctM"/>
    <property type="match status" value="1"/>
</dbReference>
<keyword evidence="4 7" id="KW-0812">Transmembrane</keyword>
<evidence type="ECO:0000256" key="6">
    <source>
        <dbReference type="ARBA" id="ARBA00023136"/>
    </source>
</evidence>
<dbReference type="InterPro" id="IPR004681">
    <property type="entry name" value="TRAP_DctM"/>
</dbReference>
<feature type="transmembrane region" description="Helical" evidence="7">
    <location>
        <begin position="328"/>
        <end position="354"/>
    </location>
</feature>
<comment type="subcellular location">
    <subcellularLocation>
        <location evidence="1 7">Cell inner membrane</location>
        <topology evidence="1 7">Multi-pass membrane protein</topology>
    </subcellularLocation>
</comment>
<dbReference type="PANTHER" id="PTHR33362:SF5">
    <property type="entry name" value="C4-DICARBOXYLATE TRAP TRANSPORTER LARGE PERMEASE PROTEIN DCTM"/>
    <property type="match status" value="1"/>
</dbReference>
<gene>
    <name evidence="9" type="ORF">LMTR13_05415</name>
</gene>
<evidence type="ECO:0000256" key="3">
    <source>
        <dbReference type="ARBA" id="ARBA00022519"/>
    </source>
</evidence>
<feature type="transmembrane region" description="Helical" evidence="7">
    <location>
        <begin position="175"/>
        <end position="200"/>
    </location>
</feature>